<dbReference type="EMBL" id="DS268422">
    <property type="protein sequence ID" value="EFO89656.1"/>
    <property type="molecule type" value="Genomic_DNA"/>
</dbReference>
<evidence type="ECO:0000313" key="3">
    <source>
        <dbReference type="Proteomes" id="UP000008281"/>
    </source>
</evidence>
<evidence type="ECO:0000313" key="2">
    <source>
        <dbReference type="EMBL" id="EFO89656.1"/>
    </source>
</evidence>
<protein>
    <submittedName>
        <fullName evidence="2">Uncharacterized protein</fullName>
    </submittedName>
</protein>
<dbReference type="OMA" id="YISRCEF"/>
<reference evidence="2" key="1">
    <citation type="submission" date="2007-07" db="EMBL/GenBank/DDBJ databases">
        <title>PCAP assembly of the Caenorhabditis remanei genome.</title>
        <authorList>
            <consortium name="The Caenorhabditis remanei Sequencing Consortium"/>
            <person name="Wilson R.K."/>
        </authorList>
    </citation>
    <scope>NUCLEOTIDE SEQUENCE [LARGE SCALE GENOMIC DNA]</scope>
    <source>
        <strain evidence="2">PB4641</strain>
    </source>
</reference>
<feature type="chain" id="PRO_5003175060" evidence="1">
    <location>
        <begin position="20"/>
        <end position="817"/>
    </location>
</feature>
<evidence type="ECO:0000256" key="1">
    <source>
        <dbReference type="SAM" id="SignalP"/>
    </source>
</evidence>
<feature type="signal peptide" evidence="1">
    <location>
        <begin position="1"/>
        <end position="19"/>
    </location>
</feature>
<dbReference type="AlphaFoldDB" id="E3M2G6"/>
<accession>E3M2G6</accession>
<organism evidence="3">
    <name type="scientific">Caenorhabditis remanei</name>
    <name type="common">Caenorhabditis vulgaris</name>
    <dbReference type="NCBI Taxonomy" id="31234"/>
    <lineage>
        <taxon>Eukaryota</taxon>
        <taxon>Metazoa</taxon>
        <taxon>Ecdysozoa</taxon>
        <taxon>Nematoda</taxon>
        <taxon>Chromadorea</taxon>
        <taxon>Rhabditida</taxon>
        <taxon>Rhabditina</taxon>
        <taxon>Rhabditomorpha</taxon>
        <taxon>Rhabditoidea</taxon>
        <taxon>Rhabditidae</taxon>
        <taxon>Peloderinae</taxon>
        <taxon>Caenorhabditis</taxon>
    </lineage>
</organism>
<dbReference type="InParanoid" id="E3M2G6"/>
<dbReference type="Proteomes" id="UP000008281">
    <property type="component" value="Unassembled WGS sequence"/>
</dbReference>
<dbReference type="eggNOG" id="ENOG502TH49">
    <property type="taxonomic scope" value="Eukaryota"/>
</dbReference>
<proteinExistence type="predicted"/>
<sequence length="817" mass="94410">MMETKVFLIVLLLPKILKCLMYHARHDARLDVNITSGGSEDYTIQLAHVLSESKSQNYFTFKNEFHCFIVYLHDDIVFCIENQLNTSVYVDLWDFEKNNTSRFIQLDKKLTFVELNGTSSFLSMIQNGLNITVRAENSFVSGFLIFKRCRENVFTSMEGELTSQWIPFKNWDSTIHVPFSIIPRESTSRYVDFSTILPRRVLAGNHWPRTAFCINATLEGSIDIRMSRCKNWKTFNINLVQTNRRQIARYWNDFISLKEKCADDEESFPDHLWLEIESVDHSGIGEVIIYNCHHTWVRGENDEEVIKITSTLDKIESTFWSFDYVVLPHHQNTYFAPIKHMIDTALVTGSDVRLTFEKELPSTISFSACYSSMKYTIPVDANHKKMNLTRAALEIISHFLNDLNCPEEKIYHGVYVTIESGEIEVMGTTYFRVVGYSGVNTPEGRLKGDQHTTVAFNLNKGDTISRNVNIQDFIKAGKNNAHVDLYEMFNCTGLVQLYISRCEFSPKLKIFKPMKSGTAIFEKPTIDFISKFFEDSSCLSDFQPIRYEYESEDKFGLYLHIEAVENTIGYVAIYESFRAKMRLYELNEEYIQEPYERRVEETMRVFKGSESMVEMVITHLLERARMKPAVSLRLYVSSSAPIEFSITKCEDDDRTEWNTLTSELNGSATAWYTFDGEGLDLLTGYSESRNCKDKFHSKLFFHAKCDRLAYVRVEFSIVNGTDLNQVSTCTVTEQLHLRARELHQKVILLLVEIAMIVVIILGKKSFIEVQCIIRHFPGTLLWLYVLGRHRRQNASEIVPTQLTSISMSIADPMAVEV</sequence>
<keyword evidence="1" id="KW-0732">Signal</keyword>
<dbReference type="OrthoDB" id="5811648at2759"/>
<name>E3M2G6_CAERE</name>
<dbReference type="HOGENOM" id="CLU_345899_0_0_1"/>
<keyword evidence="3" id="KW-1185">Reference proteome</keyword>
<gene>
    <name evidence="2" type="ORF">CRE_07357</name>
</gene>